<dbReference type="STRING" id="131310.A0A0N4ZUP7"/>
<protein>
    <submittedName>
        <fullName evidence="2">Transport and Golgi organization protein 2</fullName>
    </submittedName>
</protein>
<dbReference type="Proteomes" id="UP000038045">
    <property type="component" value="Unplaced"/>
</dbReference>
<evidence type="ECO:0000313" key="1">
    <source>
        <dbReference type="Proteomes" id="UP000038045"/>
    </source>
</evidence>
<dbReference type="PANTHER" id="PTHR17985">
    <property type="entry name" value="SER/THR-RICH PROTEIN T10 IN DGCR REGION"/>
    <property type="match status" value="1"/>
</dbReference>
<sequence>MCVTFFYFAKSGDIGKYKLIFINNRDEFLDRQTLSASWSDGVLCGRDLQDKAKGTWLGVSKNDENTFKLSNLLNITTKKVDIIKDAKSRGEITINYLKNNETLYDYCRKLEDEAFKYNGFHLITIEKKKDDDIKCCVLSNRLIDKVETLQYLPGIYGFGNSGIHKPYKKVERGLKIFSDFINNKMKTNENIEEDDIIEECLKILKDNTKCLPDHVMEELYEYPITNFSSIFQTHPPSIRYGTRTHTIITIDRNDKVTFFELTAENINSNLSDIKWIEHKYTFQL</sequence>
<dbReference type="PANTHER" id="PTHR17985:SF8">
    <property type="entry name" value="TRANSPORT AND GOLGI ORGANIZATION PROTEIN 2 HOMOLOG"/>
    <property type="match status" value="1"/>
</dbReference>
<dbReference type="InterPro" id="IPR008551">
    <property type="entry name" value="TANGO2"/>
</dbReference>
<dbReference type="AlphaFoldDB" id="A0A0N4ZUP7"/>
<reference evidence="2" key="1">
    <citation type="submission" date="2017-02" db="UniProtKB">
        <authorList>
            <consortium name="WormBaseParasite"/>
        </authorList>
    </citation>
    <scope>IDENTIFICATION</scope>
</reference>
<dbReference type="GO" id="GO:0005794">
    <property type="term" value="C:Golgi apparatus"/>
    <property type="evidence" value="ECO:0007669"/>
    <property type="project" value="TreeGrafter"/>
</dbReference>
<keyword evidence="1" id="KW-1185">Reference proteome</keyword>
<dbReference type="GO" id="GO:0007030">
    <property type="term" value="P:Golgi organization"/>
    <property type="evidence" value="ECO:0007669"/>
    <property type="project" value="TreeGrafter"/>
</dbReference>
<dbReference type="Pfam" id="PF05742">
    <property type="entry name" value="TANGO2"/>
    <property type="match status" value="1"/>
</dbReference>
<evidence type="ECO:0000313" key="2">
    <source>
        <dbReference type="WBParaSite" id="PTRK_0001231000.1"/>
    </source>
</evidence>
<name>A0A0N4ZUP7_PARTI</name>
<dbReference type="GO" id="GO:0009306">
    <property type="term" value="P:protein secretion"/>
    <property type="evidence" value="ECO:0007669"/>
    <property type="project" value="TreeGrafter"/>
</dbReference>
<proteinExistence type="predicted"/>
<accession>A0A0N4ZUP7</accession>
<dbReference type="WBParaSite" id="PTRK_0001231000.1">
    <property type="protein sequence ID" value="PTRK_0001231000.1"/>
    <property type="gene ID" value="PTRK_0001231000"/>
</dbReference>
<organism evidence="1 2">
    <name type="scientific">Parastrongyloides trichosuri</name>
    <name type="common">Possum-specific nematode worm</name>
    <dbReference type="NCBI Taxonomy" id="131310"/>
    <lineage>
        <taxon>Eukaryota</taxon>
        <taxon>Metazoa</taxon>
        <taxon>Ecdysozoa</taxon>
        <taxon>Nematoda</taxon>
        <taxon>Chromadorea</taxon>
        <taxon>Rhabditida</taxon>
        <taxon>Tylenchina</taxon>
        <taxon>Panagrolaimomorpha</taxon>
        <taxon>Strongyloidoidea</taxon>
        <taxon>Strongyloididae</taxon>
        <taxon>Parastrongyloides</taxon>
    </lineage>
</organism>